<evidence type="ECO:0000313" key="5">
    <source>
        <dbReference type="Proteomes" id="UP000254230"/>
    </source>
</evidence>
<dbReference type="Proteomes" id="UP000254230">
    <property type="component" value="Unassembled WGS sequence"/>
</dbReference>
<reference evidence="2 4" key="1">
    <citation type="submission" date="2015-11" db="EMBL/GenBank/DDBJ databases">
        <title>Genomic analysis of 38 Legionella species identifies large and diverse effector repertoires.</title>
        <authorList>
            <person name="Burstein D."/>
            <person name="Amaro F."/>
            <person name="Zusman T."/>
            <person name="Lifshitz Z."/>
            <person name="Cohen O."/>
            <person name="Gilbert J.A."/>
            <person name="Pupko T."/>
            <person name="Shuman H.A."/>
            <person name="Segal G."/>
        </authorList>
    </citation>
    <scope>NUCLEOTIDE SEQUENCE [LARGE SCALE GENOMIC DNA]</scope>
    <source>
        <strain evidence="2 4">ATCC 49507</strain>
    </source>
</reference>
<keyword evidence="4" id="KW-1185">Reference proteome</keyword>
<dbReference type="PANTHER" id="PTHR34351">
    <property type="entry name" value="SLR1927 PROTEIN-RELATED"/>
    <property type="match status" value="1"/>
</dbReference>
<proteinExistence type="predicted"/>
<dbReference type="STRING" id="45072.Lqua_1591"/>
<accession>A0A378KSU0</accession>
<evidence type="ECO:0000313" key="2">
    <source>
        <dbReference type="EMBL" id="KTD51364.1"/>
    </source>
</evidence>
<evidence type="ECO:0000256" key="1">
    <source>
        <dbReference type="SAM" id="Phobius"/>
    </source>
</evidence>
<organism evidence="3 5">
    <name type="scientific">Legionella quateirensis</name>
    <dbReference type="NCBI Taxonomy" id="45072"/>
    <lineage>
        <taxon>Bacteria</taxon>
        <taxon>Pseudomonadati</taxon>
        <taxon>Pseudomonadota</taxon>
        <taxon>Gammaproteobacteria</taxon>
        <taxon>Legionellales</taxon>
        <taxon>Legionellaceae</taxon>
        <taxon>Legionella</taxon>
    </lineage>
</organism>
<reference evidence="3 5" key="2">
    <citation type="submission" date="2018-06" db="EMBL/GenBank/DDBJ databases">
        <authorList>
            <consortium name="Pathogen Informatics"/>
            <person name="Doyle S."/>
        </authorList>
    </citation>
    <scope>NUCLEOTIDE SEQUENCE [LARGE SCALE GENOMIC DNA]</scope>
    <source>
        <strain evidence="3 5">NCTC12376</strain>
    </source>
</reference>
<dbReference type="Proteomes" id="UP000054639">
    <property type="component" value="Unassembled WGS sequence"/>
</dbReference>
<keyword evidence="1 3" id="KW-0812">Transmembrane</keyword>
<evidence type="ECO:0000313" key="4">
    <source>
        <dbReference type="Proteomes" id="UP000054639"/>
    </source>
</evidence>
<dbReference type="EMBL" id="LNYR01000012">
    <property type="protein sequence ID" value="KTD51364.1"/>
    <property type="molecule type" value="Genomic_DNA"/>
</dbReference>
<dbReference type="PANTHER" id="PTHR34351:SF1">
    <property type="entry name" value="SLR1927 PROTEIN"/>
    <property type="match status" value="1"/>
</dbReference>
<feature type="transmembrane region" description="Helical" evidence="1">
    <location>
        <begin position="59"/>
        <end position="80"/>
    </location>
</feature>
<sequence>MINQAKIRGKEYWNQWINHRTPLSNPQVLGSNNVYILPSGLGWIYGLIVLTLFSGAINYQISTLFLMTFLMAVIGLTSAWEAHSNLKDLTIKFISVEDTQQGKPAQITLLIVPNTKNRFGMEFQIANQPITRIENIPPEGMQFILPVETTERGCFTLPRIAISSLYPFGIFKVWGYARFDILYYVYPAPVSPDFWPLPVSNQHNKRKNIQGDEEFYDLKQVENPWIQPNLIAWKIAAKGQGWYVKTRDSTEGDYWQFKLNDLPTEQMETKLQNLCYWLFTAEQNGLIYSLELTNNTTPFDRGEHHLRYCLRQLALFK</sequence>
<evidence type="ECO:0000313" key="3">
    <source>
        <dbReference type="EMBL" id="STY17386.1"/>
    </source>
</evidence>
<dbReference type="EMBL" id="UGOW01000001">
    <property type="protein sequence ID" value="STY17386.1"/>
    <property type="molecule type" value="Genomic_DNA"/>
</dbReference>
<keyword evidence="1" id="KW-0472">Membrane</keyword>
<protein>
    <submittedName>
        <fullName evidence="3">Transmembrane protein</fullName>
    </submittedName>
</protein>
<gene>
    <name evidence="2" type="ORF">Lqua_1591</name>
    <name evidence="3" type="ORF">NCTC12376_01184</name>
</gene>
<feature type="transmembrane region" description="Helical" evidence="1">
    <location>
        <begin position="34"/>
        <end position="53"/>
    </location>
</feature>
<dbReference type="AlphaFoldDB" id="A0A378KSU0"/>
<keyword evidence="1" id="KW-1133">Transmembrane helix</keyword>
<name>A0A378KSU0_9GAMM</name>
<dbReference type="RefSeq" id="WP_058473744.1">
    <property type="nucleotide sequence ID" value="NZ_CAAAIL010000003.1"/>
</dbReference>